<dbReference type="SUPFAM" id="SSF46785">
    <property type="entry name" value="Winged helix' DNA-binding domain"/>
    <property type="match status" value="1"/>
</dbReference>
<dbReference type="AlphaFoldDB" id="A0A941EI30"/>
<evidence type="ECO:0000313" key="5">
    <source>
        <dbReference type="EMBL" id="MBR7831100.1"/>
    </source>
</evidence>
<dbReference type="GO" id="GO:0003677">
    <property type="term" value="F:DNA binding"/>
    <property type="evidence" value="ECO:0007669"/>
    <property type="project" value="UniProtKB-KW"/>
</dbReference>
<name>A0A941EI30_9ACTN</name>
<dbReference type="PANTHER" id="PTHR33154">
    <property type="entry name" value="TRANSCRIPTIONAL REGULATOR, ARSR FAMILY"/>
    <property type="match status" value="1"/>
</dbReference>
<dbReference type="InterPro" id="IPR011991">
    <property type="entry name" value="ArsR-like_HTH"/>
</dbReference>
<reference evidence="5" key="1">
    <citation type="submission" date="2021-04" db="EMBL/GenBank/DDBJ databases">
        <title>Genome based classification of Actinospica acidithermotolerans sp. nov., an actinobacterium isolated from an Indonesian hot spring.</title>
        <authorList>
            <person name="Kusuma A.B."/>
            <person name="Putra K.E."/>
            <person name="Nafisah S."/>
            <person name="Loh J."/>
            <person name="Nouioui I."/>
            <person name="Goodfellow M."/>
        </authorList>
    </citation>
    <scope>NUCLEOTIDE SEQUENCE</scope>
    <source>
        <strain evidence="5">MGRD01-02</strain>
    </source>
</reference>
<dbReference type="SMART" id="SM00418">
    <property type="entry name" value="HTH_ARSR"/>
    <property type="match status" value="1"/>
</dbReference>
<evidence type="ECO:0000313" key="6">
    <source>
        <dbReference type="Proteomes" id="UP000676325"/>
    </source>
</evidence>
<dbReference type="PROSITE" id="PS50987">
    <property type="entry name" value="HTH_ARSR_2"/>
    <property type="match status" value="1"/>
</dbReference>
<dbReference type="InterPro" id="IPR036390">
    <property type="entry name" value="WH_DNA-bd_sf"/>
</dbReference>
<evidence type="ECO:0000256" key="1">
    <source>
        <dbReference type="ARBA" id="ARBA00023015"/>
    </source>
</evidence>
<protein>
    <submittedName>
        <fullName evidence="5">Winged helix-turn-helix transcriptional regulator</fullName>
    </submittedName>
</protein>
<dbReference type="InterPro" id="IPR051081">
    <property type="entry name" value="HTH_MetalResp_TranReg"/>
</dbReference>
<keyword evidence="1" id="KW-0805">Transcription regulation</keyword>
<gene>
    <name evidence="5" type="ORF">KDK95_32645</name>
</gene>
<accession>A0A941EI30</accession>
<organism evidence="5 6">
    <name type="scientific">Actinospica acidithermotolerans</name>
    <dbReference type="NCBI Taxonomy" id="2828514"/>
    <lineage>
        <taxon>Bacteria</taxon>
        <taxon>Bacillati</taxon>
        <taxon>Actinomycetota</taxon>
        <taxon>Actinomycetes</taxon>
        <taxon>Catenulisporales</taxon>
        <taxon>Actinospicaceae</taxon>
        <taxon>Actinospica</taxon>
    </lineage>
</organism>
<dbReference type="Proteomes" id="UP000676325">
    <property type="component" value="Unassembled WGS sequence"/>
</dbReference>
<comment type="caution">
    <text evidence="5">The sequence shown here is derived from an EMBL/GenBank/DDBJ whole genome shotgun (WGS) entry which is preliminary data.</text>
</comment>
<evidence type="ECO:0000259" key="4">
    <source>
        <dbReference type="PROSITE" id="PS50987"/>
    </source>
</evidence>
<keyword evidence="6" id="KW-1185">Reference proteome</keyword>
<evidence type="ECO:0000256" key="3">
    <source>
        <dbReference type="ARBA" id="ARBA00023163"/>
    </source>
</evidence>
<dbReference type="CDD" id="cd00090">
    <property type="entry name" value="HTH_ARSR"/>
    <property type="match status" value="1"/>
</dbReference>
<dbReference type="InterPro" id="IPR001845">
    <property type="entry name" value="HTH_ArsR_DNA-bd_dom"/>
</dbReference>
<dbReference type="EMBL" id="JAGSOH010000184">
    <property type="protein sequence ID" value="MBR7831100.1"/>
    <property type="molecule type" value="Genomic_DNA"/>
</dbReference>
<dbReference type="Pfam" id="PF01022">
    <property type="entry name" value="HTH_5"/>
    <property type="match status" value="1"/>
</dbReference>
<dbReference type="Gene3D" id="1.10.10.10">
    <property type="entry name" value="Winged helix-like DNA-binding domain superfamily/Winged helix DNA-binding domain"/>
    <property type="match status" value="1"/>
</dbReference>
<dbReference type="GO" id="GO:0003700">
    <property type="term" value="F:DNA-binding transcription factor activity"/>
    <property type="evidence" value="ECO:0007669"/>
    <property type="project" value="InterPro"/>
</dbReference>
<keyword evidence="3" id="KW-0804">Transcription</keyword>
<evidence type="ECO:0000256" key="2">
    <source>
        <dbReference type="ARBA" id="ARBA00023125"/>
    </source>
</evidence>
<feature type="domain" description="HTH arsR-type" evidence="4">
    <location>
        <begin position="1"/>
        <end position="88"/>
    </location>
</feature>
<dbReference type="InterPro" id="IPR036388">
    <property type="entry name" value="WH-like_DNA-bd_sf"/>
</dbReference>
<dbReference type="PRINTS" id="PR00778">
    <property type="entry name" value="HTHARSR"/>
</dbReference>
<dbReference type="PANTHER" id="PTHR33154:SF33">
    <property type="entry name" value="TRANSCRIPTIONAL REPRESSOR SDPR"/>
    <property type="match status" value="1"/>
</dbReference>
<proteinExistence type="predicted"/>
<sequence>MSTDVFGALANPVRRRLLEGLREGPRSTGDLAGMFDLGRPAVSEHLAVLRGAGLVREEPRGRHRFYHLEAAPLAEVEDWLHPFERYWNRRLRALSDLLDEEDSR</sequence>
<dbReference type="RefSeq" id="WP_212522219.1">
    <property type="nucleotide sequence ID" value="NZ_JAGSOH010000184.1"/>
</dbReference>
<dbReference type="NCBIfam" id="NF033788">
    <property type="entry name" value="HTH_metalloreg"/>
    <property type="match status" value="1"/>
</dbReference>
<keyword evidence="2" id="KW-0238">DNA-binding</keyword>